<dbReference type="GO" id="GO:0005886">
    <property type="term" value="C:plasma membrane"/>
    <property type="evidence" value="ECO:0007669"/>
    <property type="project" value="UniProtKB-ARBA"/>
</dbReference>
<dbReference type="RefSeq" id="XP_040780697.1">
    <property type="nucleotide sequence ID" value="XM_040921060.1"/>
</dbReference>
<proteinExistence type="inferred from homology"/>
<feature type="transmembrane region" description="Helical" evidence="9">
    <location>
        <begin position="247"/>
        <end position="268"/>
    </location>
</feature>
<feature type="transmembrane region" description="Helical" evidence="9">
    <location>
        <begin position="135"/>
        <end position="156"/>
    </location>
</feature>
<dbReference type="FunFam" id="1.20.1250.20:FF:000085">
    <property type="entry name" value="MFS peptide transporter Ptr2"/>
    <property type="match status" value="1"/>
</dbReference>
<evidence type="ECO:0000256" key="1">
    <source>
        <dbReference type="ARBA" id="ARBA00004141"/>
    </source>
</evidence>
<evidence type="ECO:0000256" key="5">
    <source>
        <dbReference type="ARBA" id="ARBA00022989"/>
    </source>
</evidence>
<dbReference type="GO" id="GO:0071916">
    <property type="term" value="F:dipeptide transmembrane transporter activity"/>
    <property type="evidence" value="ECO:0007669"/>
    <property type="project" value="UniProtKB-ARBA"/>
</dbReference>
<feature type="transmembrane region" description="Helical" evidence="9">
    <location>
        <begin position="462"/>
        <end position="479"/>
    </location>
</feature>
<dbReference type="InterPro" id="IPR036259">
    <property type="entry name" value="MFS_trans_sf"/>
</dbReference>
<dbReference type="GeneID" id="63838189"/>
<dbReference type="Gene3D" id="1.20.1250.20">
    <property type="entry name" value="MFS general substrate transporter like domains"/>
    <property type="match status" value="1"/>
</dbReference>
<organism evidence="10 11">
    <name type="scientific">Cryphonectria parasitica (strain ATCC 38755 / EP155)</name>
    <dbReference type="NCBI Taxonomy" id="660469"/>
    <lineage>
        <taxon>Eukaryota</taxon>
        <taxon>Fungi</taxon>
        <taxon>Dikarya</taxon>
        <taxon>Ascomycota</taxon>
        <taxon>Pezizomycotina</taxon>
        <taxon>Sordariomycetes</taxon>
        <taxon>Sordariomycetidae</taxon>
        <taxon>Diaporthales</taxon>
        <taxon>Cryphonectriaceae</taxon>
        <taxon>Cryphonectria-Endothia species complex</taxon>
        <taxon>Cryphonectria</taxon>
    </lineage>
</organism>
<feature type="transmembrane region" description="Helical" evidence="9">
    <location>
        <begin position="219"/>
        <end position="241"/>
    </location>
</feature>
<evidence type="ECO:0000256" key="6">
    <source>
        <dbReference type="ARBA" id="ARBA00023136"/>
    </source>
</evidence>
<accession>A0A9P4YB20</accession>
<feature type="transmembrane region" description="Helical" evidence="9">
    <location>
        <begin position="424"/>
        <end position="442"/>
    </location>
</feature>
<feature type="region of interest" description="Disordered" evidence="8">
    <location>
        <begin position="567"/>
        <end position="586"/>
    </location>
</feature>
<dbReference type="EMBL" id="MU032344">
    <property type="protein sequence ID" value="KAF3769736.1"/>
    <property type="molecule type" value="Genomic_DNA"/>
</dbReference>
<comment type="caution">
    <text evidence="10">The sequence shown here is derived from an EMBL/GenBank/DDBJ whole genome shotgun (WGS) entry which is preliminary data.</text>
</comment>
<comment type="subcellular location">
    <subcellularLocation>
        <location evidence="1 7">Membrane</location>
        <topology evidence="1 7">Multi-pass membrane protein</topology>
    </subcellularLocation>
</comment>
<evidence type="ECO:0000256" key="9">
    <source>
        <dbReference type="SAM" id="Phobius"/>
    </source>
</evidence>
<reference evidence="10" key="1">
    <citation type="journal article" date="2020" name="Phytopathology">
        <title>Genome sequence of the chestnut blight fungus Cryphonectria parasitica EP155: A fundamental resource for an archetypical invasive plant pathogen.</title>
        <authorList>
            <person name="Crouch J.A."/>
            <person name="Dawe A."/>
            <person name="Aerts A."/>
            <person name="Barry K."/>
            <person name="Churchill A.C.L."/>
            <person name="Grimwood J."/>
            <person name="Hillman B."/>
            <person name="Milgroom M.G."/>
            <person name="Pangilinan J."/>
            <person name="Smith M."/>
            <person name="Salamov A."/>
            <person name="Schmutz J."/>
            <person name="Yadav J."/>
            <person name="Grigoriev I.V."/>
            <person name="Nuss D."/>
        </authorList>
    </citation>
    <scope>NUCLEOTIDE SEQUENCE</scope>
    <source>
        <strain evidence="10">EP155</strain>
    </source>
</reference>
<dbReference type="OrthoDB" id="8904098at2759"/>
<evidence type="ECO:0000256" key="8">
    <source>
        <dbReference type="SAM" id="MobiDB-lite"/>
    </source>
</evidence>
<feature type="transmembrane region" description="Helical" evidence="9">
    <location>
        <begin position="162"/>
        <end position="188"/>
    </location>
</feature>
<evidence type="ECO:0000313" key="11">
    <source>
        <dbReference type="Proteomes" id="UP000803844"/>
    </source>
</evidence>
<evidence type="ECO:0000256" key="4">
    <source>
        <dbReference type="ARBA" id="ARBA00022692"/>
    </source>
</evidence>
<dbReference type="SUPFAM" id="SSF103473">
    <property type="entry name" value="MFS general substrate transporter"/>
    <property type="match status" value="1"/>
</dbReference>
<evidence type="ECO:0000313" key="10">
    <source>
        <dbReference type="EMBL" id="KAF3769736.1"/>
    </source>
</evidence>
<protein>
    <submittedName>
        <fullName evidence="10">Peptide transporter</fullName>
    </submittedName>
</protein>
<dbReference type="InterPro" id="IPR018456">
    <property type="entry name" value="PTR2_symporter_CS"/>
</dbReference>
<keyword evidence="11" id="KW-1185">Reference proteome</keyword>
<dbReference type="PANTHER" id="PTHR11654">
    <property type="entry name" value="OLIGOPEPTIDE TRANSPORTER-RELATED"/>
    <property type="match status" value="1"/>
</dbReference>
<dbReference type="Pfam" id="PF00854">
    <property type="entry name" value="PTR2"/>
    <property type="match status" value="1"/>
</dbReference>
<evidence type="ECO:0000256" key="3">
    <source>
        <dbReference type="ARBA" id="ARBA00022448"/>
    </source>
</evidence>
<keyword evidence="3 7" id="KW-0813">Transport</keyword>
<dbReference type="PROSITE" id="PS01023">
    <property type="entry name" value="PTR2_2"/>
    <property type="match status" value="1"/>
</dbReference>
<evidence type="ECO:0000256" key="7">
    <source>
        <dbReference type="RuleBase" id="RU003755"/>
    </source>
</evidence>
<dbReference type="InterPro" id="IPR000109">
    <property type="entry name" value="POT_fam"/>
</dbReference>
<keyword evidence="4 7" id="KW-0812">Transmembrane</keyword>
<keyword evidence="6 9" id="KW-0472">Membrane</keyword>
<evidence type="ECO:0000256" key="2">
    <source>
        <dbReference type="ARBA" id="ARBA00005982"/>
    </source>
</evidence>
<dbReference type="AlphaFoldDB" id="A0A9P4YB20"/>
<dbReference type="Proteomes" id="UP000803844">
    <property type="component" value="Unassembled WGS sequence"/>
</dbReference>
<feature type="transmembrane region" description="Helical" evidence="9">
    <location>
        <begin position="527"/>
        <end position="548"/>
    </location>
</feature>
<comment type="similarity">
    <text evidence="2 7">Belongs to the major facilitator superfamily. Proton-dependent oligopeptide transporter (POT/PTR) (TC 2.A.17) family.</text>
</comment>
<keyword evidence="5 9" id="KW-1133">Transmembrane helix</keyword>
<name>A0A9P4YB20_CRYP1</name>
<sequence>MDVNHNIDLVPAGSSEGAEGLVLDDQPTEEEMHTLRRVSGKISWSAYSVAVCELAERFSYYGSSILYTNFVVHGLPAGSNTGAGYGHGGQSGALGLGSRAGQGISLTNQFFAYLVPLFGGWLADAKLGRYKTIHIAICVSMIAHVILVAASAPSVIVHQSNALAAFIVGMLVLCIGTGLFKANVAPLLAEQSHDRRMYVKTLKSGERVIVDPAVTNTRIFLYFYFAINVGSLAGQIGMVYVELYVGFWLAFLLPTVLFAICPIILAVMKKRYTLSPPTGSVLGKMLKMFGMAMRGKWLSTVFNPTKFRREFTWDAVRPSLIPEHERPGWMTYDDAWVDEVRRGLKACKVFLFLPIFFLAYNQMTNNLTTQASTMVLNGTPNDLIQNLNPISIVILIPILDRIVYPGFRKMGFNFTPLKRMATGFLFSSLSMIAAAVMQYYIYKMSPCGDHTTDEECIAPINVWAQCLPYVLVGISEIFTNTTSLEYAFSKAPENMKSMVMAVNLFMSAISSALGQAFTPLAGDPNWVWNYGSVAIIAAVGGVAFWLCFRHLDKEEDMWNNLAKSKYKGAAQPNAGHTADDQFAEKA</sequence>
<feature type="compositionally biased region" description="Basic and acidic residues" evidence="8">
    <location>
        <begin position="577"/>
        <end position="586"/>
    </location>
</feature>
<gene>
    <name evidence="10" type="ORF">M406DRAFT_335557</name>
</gene>
<feature type="transmembrane region" description="Helical" evidence="9">
    <location>
        <begin position="500"/>
        <end position="521"/>
    </location>
</feature>